<dbReference type="PROSITE" id="PS00675">
    <property type="entry name" value="SIGMA54_INTERACT_1"/>
    <property type="match status" value="1"/>
</dbReference>
<dbReference type="Gene3D" id="3.40.50.300">
    <property type="entry name" value="P-loop containing nucleotide triphosphate hydrolases"/>
    <property type="match status" value="1"/>
</dbReference>
<feature type="domain" description="Sigma-54 factor interaction" evidence="5">
    <location>
        <begin position="145"/>
        <end position="372"/>
    </location>
</feature>
<dbReference type="Gene3D" id="3.30.450.20">
    <property type="entry name" value="PAS domain"/>
    <property type="match status" value="1"/>
</dbReference>
<dbReference type="GO" id="GO:0006355">
    <property type="term" value="P:regulation of DNA-templated transcription"/>
    <property type="evidence" value="ECO:0007669"/>
    <property type="project" value="InterPro"/>
</dbReference>
<dbReference type="InterPro" id="IPR035965">
    <property type="entry name" value="PAS-like_dom_sf"/>
</dbReference>
<evidence type="ECO:0000256" key="1">
    <source>
        <dbReference type="ARBA" id="ARBA00022741"/>
    </source>
</evidence>
<sequence length="460" mass="48851">MYEGFSMPHLPAPPAELVSFLEGLPDPHILVDDRYRILAANGAYRRLFGTAGGAGGSVVGRTCHAVSHHASVPCDQAGESCPLAQARASGQCERVLHVHHTAQGEEYVQIELAPVAGADGTMGFFVEKMVPLPVAAQPVPSAQGLIGRSPAFQKMLGLVARVAPSRAAVLLLGESGTGKELVAHAVHQGSLRARRALVPVDCSSLPEALFESELFGHEKGAFTGAAQARPGLVEAANGGTLFLDEVGDIPLPLQVKLLRLLETGTYRRVGSTELRHADLRVVSATHRNLQHMVAAGHFREDLYYRLSTFPIHLPPLRERQGDTALLARALLERVAPQPRALQLSGAALALLEAQPYHGNVRELRNLLERTALLCDGDSIGAEHVQQALACGLPPLAGAVAQGAGVLPVSVALAGLSRRPLPDDEALRRAVAAHQGSRSALARRLGISERSLYRRLKTLGA</sequence>
<evidence type="ECO:0000256" key="3">
    <source>
        <dbReference type="ARBA" id="ARBA00023015"/>
    </source>
</evidence>
<dbReference type="InterPro" id="IPR025662">
    <property type="entry name" value="Sigma_54_int_dom_ATP-bd_1"/>
</dbReference>
<dbReference type="InterPro" id="IPR002078">
    <property type="entry name" value="Sigma_54_int"/>
</dbReference>
<keyword evidence="3" id="KW-0805">Transcription regulation</keyword>
<dbReference type="InterPro" id="IPR027417">
    <property type="entry name" value="P-loop_NTPase"/>
</dbReference>
<dbReference type="InterPro" id="IPR025943">
    <property type="entry name" value="Sigma_54_int_dom_ATP-bd_2"/>
</dbReference>
<dbReference type="Gene3D" id="1.10.10.60">
    <property type="entry name" value="Homeodomain-like"/>
    <property type="match status" value="1"/>
</dbReference>
<evidence type="ECO:0000256" key="2">
    <source>
        <dbReference type="ARBA" id="ARBA00022840"/>
    </source>
</evidence>
<evidence type="ECO:0000256" key="4">
    <source>
        <dbReference type="ARBA" id="ARBA00023163"/>
    </source>
</evidence>
<evidence type="ECO:0000313" key="7">
    <source>
        <dbReference type="Proteomes" id="UP000321485"/>
    </source>
</evidence>
<dbReference type="PROSITE" id="PS00676">
    <property type="entry name" value="SIGMA54_INTERACT_2"/>
    <property type="match status" value="1"/>
</dbReference>
<organism evidence="6 7">
    <name type="scientific">Acidovorax delafieldii</name>
    <name type="common">Pseudomonas delafieldii</name>
    <dbReference type="NCBI Taxonomy" id="47920"/>
    <lineage>
        <taxon>Bacteria</taxon>
        <taxon>Pseudomonadati</taxon>
        <taxon>Pseudomonadota</taxon>
        <taxon>Betaproteobacteria</taxon>
        <taxon>Burkholderiales</taxon>
        <taxon>Comamonadaceae</taxon>
        <taxon>Acidovorax</taxon>
    </lineage>
</organism>
<dbReference type="PANTHER" id="PTHR32071">
    <property type="entry name" value="TRANSCRIPTIONAL REGULATORY PROTEIN"/>
    <property type="match status" value="1"/>
</dbReference>
<dbReference type="Pfam" id="PF08448">
    <property type="entry name" value="PAS_4"/>
    <property type="match status" value="1"/>
</dbReference>
<dbReference type="CDD" id="cd00009">
    <property type="entry name" value="AAA"/>
    <property type="match status" value="1"/>
</dbReference>
<evidence type="ECO:0000313" key="6">
    <source>
        <dbReference type="EMBL" id="TWG38853.1"/>
    </source>
</evidence>
<proteinExistence type="predicted"/>
<name>A0A561XRW5_ACIDE</name>
<gene>
    <name evidence="6" type="ORF">ATF69_0719</name>
</gene>
<dbReference type="SUPFAM" id="SSF55785">
    <property type="entry name" value="PYP-like sensor domain (PAS domain)"/>
    <property type="match status" value="1"/>
</dbReference>
<dbReference type="Pfam" id="PF00158">
    <property type="entry name" value="Sigma54_activat"/>
    <property type="match status" value="1"/>
</dbReference>
<dbReference type="PRINTS" id="PR01590">
    <property type="entry name" value="HTHFIS"/>
</dbReference>
<protein>
    <submittedName>
        <fullName evidence="6">Fis family sigma54 specific transcriptional regulator</fullName>
    </submittedName>
</protein>
<dbReference type="InterPro" id="IPR058031">
    <property type="entry name" value="AAA_lid_NorR"/>
</dbReference>
<dbReference type="Pfam" id="PF02954">
    <property type="entry name" value="HTH_8"/>
    <property type="match status" value="1"/>
</dbReference>
<keyword evidence="1" id="KW-0547">Nucleotide-binding</keyword>
<dbReference type="InterPro" id="IPR002197">
    <property type="entry name" value="HTH_Fis"/>
</dbReference>
<dbReference type="Proteomes" id="UP000321485">
    <property type="component" value="Unassembled WGS sequence"/>
</dbReference>
<keyword evidence="2" id="KW-0067">ATP-binding</keyword>
<dbReference type="SUPFAM" id="SSF46689">
    <property type="entry name" value="Homeodomain-like"/>
    <property type="match status" value="1"/>
</dbReference>
<keyword evidence="4" id="KW-0804">Transcription</keyword>
<dbReference type="InterPro" id="IPR013656">
    <property type="entry name" value="PAS_4"/>
</dbReference>
<dbReference type="InterPro" id="IPR003593">
    <property type="entry name" value="AAA+_ATPase"/>
</dbReference>
<reference evidence="6 7" key="1">
    <citation type="journal article" date="2015" name="Stand. Genomic Sci.">
        <title>Genomic Encyclopedia of Bacterial and Archaeal Type Strains, Phase III: the genomes of soil and plant-associated and newly described type strains.</title>
        <authorList>
            <person name="Whitman W.B."/>
            <person name="Woyke T."/>
            <person name="Klenk H.P."/>
            <person name="Zhou Y."/>
            <person name="Lilburn T.G."/>
            <person name="Beck B.J."/>
            <person name="De Vos P."/>
            <person name="Vandamme P."/>
            <person name="Eisen J.A."/>
            <person name="Garrity G."/>
            <person name="Hugenholtz P."/>
            <person name="Kyrpides N.C."/>
        </authorList>
    </citation>
    <scope>NUCLEOTIDE SEQUENCE [LARGE SCALE GENOMIC DNA]</scope>
    <source>
        <strain evidence="6 7">DSM 64</strain>
    </source>
</reference>
<dbReference type="GO" id="GO:0005524">
    <property type="term" value="F:ATP binding"/>
    <property type="evidence" value="ECO:0007669"/>
    <property type="project" value="UniProtKB-KW"/>
</dbReference>
<dbReference type="FunFam" id="3.40.50.300:FF:000006">
    <property type="entry name" value="DNA-binding transcriptional regulator NtrC"/>
    <property type="match status" value="1"/>
</dbReference>
<dbReference type="InterPro" id="IPR009057">
    <property type="entry name" value="Homeodomain-like_sf"/>
</dbReference>
<comment type="caution">
    <text evidence="6">The sequence shown here is derived from an EMBL/GenBank/DDBJ whole genome shotgun (WGS) entry which is preliminary data.</text>
</comment>
<evidence type="ECO:0000259" key="5">
    <source>
        <dbReference type="PROSITE" id="PS50045"/>
    </source>
</evidence>
<dbReference type="SMART" id="SM00382">
    <property type="entry name" value="AAA"/>
    <property type="match status" value="1"/>
</dbReference>
<dbReference type="Pfam" id="PF25601">
    <property type="entry name" value="AAA_lid_14"/>
    <property type="match status" value="1"/>
</dbReference>
<accession>A0A561XRW5</accession>
<dbReference type="GO" id="GO:0043565">
    <property type="term" value="F:sequence-specific DNA binding"/>
    <property type="evidence" value="ECO:0007669"/>
    <property type="project" value="InterPro"/>
</dbReference>
<dbReference type="PANTHER" id="PTHR32071:SF100">
    <property type="entry name" value="RESPONSE REGULATOR PROTEIN PILR"/>
    <property type="match status" value="1"/>
</dbReference>
<dbReference type="PROSITE" id="PS50045">
    <property type="entry name" value="SIGMA54_INTERACT_4"/>
    <property type="match status" value="1"/>
</dbReference>
<dbReference type="SUPFAM" id="SSF52540">
    <property type="entry name" value="P-loop containing nucleoside triphosphate hydrolases"/>
    <property type="match status" value="1"/>
</dbReference>
<dbReference type="EMBL" id="VJWE01000011">
    <property type="protein sequence ID" value="TWG38853.1"/>
    <property type="molecule type" value="Genomic_DNA"/>
</dbReference>
<dbReference type="Gene3D" id="1.10.8.60">
    <property type="match status" value="1"/>
</dbReference>
<dbReference type="AlphaFoldDB" id="A0A561XRW5"/>